<dbReference type="EMBL" id="JAVRBK010000003">
    <property type="protein sequence ID" value="KAK5646245.1"/>
    <property type="molecule type" value="Genomic_DNA"/>
</dbReference>
<feature type="coiled-coil region" evidence="1">
    <location>
        <begin position="6"/>
        <end position="101"/>
    </location>
</feature>
<feature type="compositionally biased region" description="Basic and acidic residues" evidence="2">
    <location>
        <begin position="299"/>
        <end position="314"/>
    </location>
</feature>
<name>A0AAN7VDF2_9COLE</name>
<evidence type="ECO:0000313" key="4">
    <source>
        <dbReference type="Proteomes" id="UP001329430"/>
    </source>
</evidence>
<dbReference type="Proteomes" id="UP001329430">
    <property type="component" value="Chromosome 3"/>
</dbReference>
<sequence length="358" mass="43470">MKEEMKTGQEEIIRSQEKNLEQLRNEIKTQKQECEKKFRDHERKIEDLHQQNVGFTQQVDYEFRKMEHKITKHEKITDQKLTELDNKVEKYSEEVETIKEEIRGEARFTKAKIHKIMVRPESELYQRPKKFDGNLRNGHPINFIKAVENYLKNFEITDQERVNIVMELLEGNAKSWSQLRSREWRNINEFKEDFMKQFWSEQNQDKIRLRLATPKLYDSRRGNYVDHVWYWVGETAHIQPPLREEQLVHALTRHFPQEVENILIGSGEKTVQNLVNTLERIQEANPNFRRNVQGTRSSENQDRRDYRQNQERRQVNVVEYGRGRNEQNPSGWRYPNRRYYEERGPQRRRNEDNVQGNE</sequence>
<reference evidence="3 4" key="1">
    <citation type="journal article" date="2024" name="Insects">
        <title>An Improved Chromosome-Level Genome Assembly of the Firefly Pyrocoelia pectoralis.</title>
        <authorList>
            <person name="Fu X."/>
            <person name="Meyer-Rochow V.B."/>
            <person name="Ballantyne L."/>
            <person name="Zhu X."/>
        </authorList>
    </citation>
    <scope>NUCLEOTIDE SEQUENCE [LARGE SCALE GENOMIC DNA]</scope>
    <source>
        <strain evidence="3">XCY_ONT2</strain>
    </source>
</reference>
<evidence type="ECO:0000256" key="1">
    <source>
        <dbReference type="SAM" id="Coils"/>
    </source>
</evidence>
<feature type="region of interest" description="Disordered" evidence="2">
    <location>
        <begin position="291"/>
        <end position="358"/>
    </location>
</feature>
<proteinExistence type="predicted"/>
<evidence type="ECO:0000313" key="3">
    <source>
        <dbReference type="EMBL" id="KAK5646245.1"/>
    </source>
</evidence>
<evidence type="ECO:0000256" key="2">
    <source>
        <dbReference type="SAM" id="MobiDB-lite"/>
    </source>
</evidence>
<keyword evidence="1" id="KW-0175">Coiled coil</keyword>
<accession>A0AAN7VDF2</accession>
<organism evidence="3 4">
    <name type="scientific">Pyrocoelia pectoralis</name>
    <dbReference type="NCBI Taxonomy" id="417401"/>
    <lineage>
        <taxon>Eukaryota</taxon>
        <taxon>Metazoa</taxon>
        <taxon>Ecdysozoa</taxon>
        <taxon>Arthropoda</taxon>
        <taxon>Hexapoda</taxon>
        <taxon>Insecta</taxon>
        <taxon>Pterygota</taxon>
        <taxon>Neoptera</taxon>
        <taxon>Endopterygota</taxon>
        <taxon>Coleoptera</taxon>
        <taxon>Polyphaga</taxon>
        <taxon>Elateriformia</taxon>
        <taxon>Elateroidea</taxon>
        <taxon>Lampyridae</taxon>
        <taxon>Lampyrinae</taxon>
        <taxon>Pyrocoelia</taxon>
    </lineage>
</organism>
<dbReference type="AlphaFoldDB" id="A0AAN7VDF2"/>
<gene>
    <name evidence="3" type="ORF">RI129_004709</name>
</gene>
<protein>
    <submittedName>
        <fullName evidence="3">Uncharacterized protein</fullName>
    </submittedName>
</protein>
<feature type="compositionally biased region" description="Basic and acidic residues" evidence="2">
    <location>
        <begin position="338"/>
        <end position="352"/>
    </location>
</feature>
<keyword evidence="4" id="KW-1185">Reference proteome</keyword>
<comment type="caution">
    <text evidence="3">The sequence shown here is derived from an EMBL/GenBank/DDBJ whole genome shotgun (WGS) entry which is preliminary data.</text>
</comment>